<name>A0A6V8I3P2_9PROT</name>
<dbReference type="Proteomes" id="UP000548726">
    <property type="component" value="Unassembled WGS sequence"/>
</dbReference>
<protein>
    <submittedName>
        <fullName evidence="1">Uncharacterized protein</fullName>
    </submittedName>
</protein>
<organism evidence="1 2">
    <name type="scientific">Acetobacter persici</name>
    <dbReference type="NCBI Taxonomy" id="1076596"/>
    <lineage>
        <taxon>Bacteria</taxon>
        <taxon>Pseudomonadati</taxon>
        <taxon>Pseudomonadota</taxon>
        <taxon>Alphaproteobacteria</taxon>
        <taxon>Acetobacterales</taxon>
        <taxon>Acetobacteraceae</taxon>
        <taxon>Acetobacter</taxon>
    </lineage>
</organism>
<comment type="caution">
    <text evidence="1">The sequence shown here is derived from an EMBL/GenBank/DDBJ whole genome shotgun (WGS) entry which is preliminary data.</text>
</comment>
<proteinExistence type="predicted"/>
<keyword evidence="2" id="KW-1185">Reference proteome</keyword>
<accession>A0A6V8I3P2</accession>
<sequence length="87" mass="9529">MEEMDAVQDVARDPKIPLLSGYLVIFPNRLRSAMLGPLRPASPGAGRDGAEGRRASRFCFTCGLRSGRRNMAGRLWAAMLLVRRGLA</sequence>
<dbReference type="EMBL" id="BLJP01000001">
    <property type="protein sequence ID" value="GFE92041.1"/>
    <property type="molecule type" value="Genomic_DNA"/>
</dbReference>
<evidence type="ECO:0000313" key="1">
    <source>
        <dbReference type="EMBL" id="GFE92041.1"/>
    </source>
</evidence>
<dbReference type="AlphaFoldDB" id="A0A6V8I3P2"/>
<evidence type="ECO:0000313" key="2">
    <source>
        <dbReference type="Proteomes" id="UP000548726"/>
    </source>
</evidence>
<reference evidence="1 2" key="1">
    <citation type="journal article" date="2020" name="Cell Rep.">
        <title>Local necrotic cells trigger systemic immune activation via gut microbiome dysbiosis in Drosophila.</title>
        <authorList>
            <person name="Kosakamoto H."/>
            <person name="Yamauchi T."/>
            <person name="Akuzawa-Tokita Y."/>
            <person name="Nishimura K."/>
            <person name="Soga T."/>
            <person name="Murakami T."/>
            <person name="Mori H."/>
            <person name="Yamamoto K."/>
            <person name="Miyazaki R."/>
            <person name="Koto A."/>
            <person name="Miura M."/>
            <person name="Obata F."/>
        </authorList>
    </citation>
    <scope>NUCLEOTIDE SEQUENCE [LARGE SCALE GENOMIC DNA]</scope>
    <source>
        <strain evidence="1 2">Ai</strain>
    </source>
</reference>
<gene>
    <name evidence="1" type="ORF">DmAi_01000</name>
</gene>